<dbReference type="InParanoid" id="A0A4R5DN71"/>
<keyword evidence="3" id="KW-0456">Lyase</keyword>
<dbReference type="GO" id="GO:0006565">
    <property type="term" value="P:L-serine catabolic process"/>
    <property type="evidence" value="ECO:0007669"/>
    <property type="project" value="TreeGrafter"/>
</dbReference>
<evidence type="ECO:0000313" key="5">
    <source>
        <dbReference type="EMBL" id="TDE13520.1"/>
    </source>
</evidence>
<evidence type="ECO:0000259" key="4">
    <source>
        <dbReference type="Pfam" id="PF00291"/>
    </source>
</evidence>
<dbReference type="GO" id="GO:0003941">
    <property type="term" value="F:L-serine ammonia-lyase activity"/>
    <property type="evidence" value="ECO:0007669"/>
    <property type="project" value="TreeGrafter"/>
</dbReference>
<organism evidence="5 6">
    <name type="scientific">Jiangella asiatica</name>
    <dbReference type="NCBI Taxonomy" id="2530372"/>
    <lineage>
        <taxon>Bacteria</taxon>
        <taxon>Bacillati</taxon>
        <taxon>Actinomycetota</taxon>
        <taxon>Actinomycetes</taxon>
        <taxon>Jiangellales</taxon>
        <taxon>Jiangellaceae</taxon>
        <taxon>Jiangella</taxon>
    </lineage>
</organism>
<protein>
    <submittedName>
        <fullName evidence="5">Pyridoxal-phosphate dependent enzyme</fullName>
    </submittedName>
</protein>
<evidence type="ECO:0000256" key="2">
    <source>
        <dbReference type="ARBA" id="ARBA00022898"/>
    </source>
</evidence>
<dbReference type="RefSeq" id="WP_131892263.1">
    <property type="nucleotide sequence ID" value="NZ_SMKZ01000005.1"/>
</dbReference>
<gene>
    <name evidence="5" type="ORF">E1269_05680</name>
</gene>
<dbReference type="GO" id="GO:0004794">
    <property type="term" value="F:threonine deaminase activity"/>
    <property type="evidence" value="ECO:0007669"/>
    <property type="project" value="TreeGrafter"/>
</dbReference>
<dbReference type="Proteomes" id="UP000294739">
    <property type="component" value="Unassembled WGS sequence"/>
</dbReference>
<dbReference type="SUPFAM" id="SSF53686">
    <property type="entry name" value="Tryptophan synthase beta subunit-like PLP-dependent enzymes"/>
    <property type="match status" value="1"/>
</dbReference>
<feature type="domain" description="Tryptophan synthase beta chain-like PALP" evidence="4">
    <location>
        <begin position="24"/>
        <end position="329"/>
    </location>
</feature>
<dbReference type="InterPro" id="IPR036052">
    <property type="entry name" value="TrpB-like_PALP_sf"/>
</dbReference>
<comment type="caution">
    <text evidence="5">The sequence shown here is derived from an EMBL/GenBank/DDBJ whole genome shotgun (WGS) entry which is preliminary data.</text>
</comment>
<accession>A0A4R5DN71</accession>
<proteinExistence type="predicted"/>
<keyword evidence="2" id="KW-0663">Pyridoxal phosphate</keyword>
<dbReference type="InterPro" id="IPR050147">
    <property type="entry name" value="Ser/Thr_Dehydratase"/>
</dbReference>
<dbReference type="Pfam" id="PF00291">
    <property type="entry name" value="PALP"/>
    <property type="match status" value="1"/>
</dbReference>
<dbReference type="AlphaFoldDB" id="A0A4R5DN71"/>
<keyword evidence="6" id="KW-1185">Reference proteome</keyword>
<dbReference type="Gene3D" id="3.40.50.1100">
    <property type="match status" value="2"/>
</dbReference>
<evidence type="ECO:0000256" key="1">
    <source>
        <dbReference type="ARBA" id="ARBA00001933"/>
    </source>
</evidence>
<dbReference type="GO" id="GO:0009097">
    <property type="term" value="P:isoleucine biosynthetic process"/>
    <property type="evidence" value="ECO:0007669"/>
    <property type="project" value="TreeGrafter"/>
</dbReference>
<reference evidence="5 6" key="1">
    <citation type="submission" date="2019-03" db="EMBL/GenBank/DDBJ databases">
        <title>Draft genome sequences of novel Actinobacteria.</title>
        <authorList>
            <person name="Sahin N."/>
            <person name="Ay H."/>
            <person name="Saygin H."/>
        </authorList>
    </citation>
    <scope>NUCLEOTIDE SEQUENCE [LARGE SCALE GENOMIC DNA]</scope>
    <source>
        <strain evidence="5 6">5K138</strain>
    </source>
</reference>
<dbReference type="PANTHER" id="PTHR48078">
    <property type="entry name" value="THREONINE DEHYDRATASE, MITOCHONDRIAL-RELATED"/>
    <property type="match status" value="1"/>
</dbReference>
<dbReference type="PANTHER" id="PTHR48078:SF6">
    <property type="entry name" value="L-THREONINE DEHYDRATASE CATABOLIC TDCB"/>
    <property type="match status" value="1"/>
</dbReference>
<dbReference type="InterPro" id="IPR001926">
    <property type="entry name" value="TrpB-like_PALP"/>
</dbReference>
<name>A0A4R5DN71_9ACTN</name>
<dbReference type="EMBL" id="SMKZ01000005">
    <property type="protein sequence ID" value="TDE13520.1"/>
    <property type="molecule type" value="Genomic_DNA"/>
</dbReference>
<comment type="cofactor">
    <cofactor evidence="1">
        <name>pyridoxal 5'-phosphate</name>
        <dbReference type="ChEBI" id="CHEBI:597326"/>
    </cofactor>
</comment>
<evidence type="ECO:0000313" key="6">
    <source>
        <dbReference type="Proteomes" id="UP000294739"/>
    </source>
</evidence>
<dbReference type="OrthoDB" id="9778118at2"/>
<sequence>MSTTAYPHGLARWAGDLPAVDEFVTLGEGGTPVVGLDRLAARLGLGQLTAKLETANPTGSYKDRVAAMTVSLARHDGYRGWVATSSGNAGIAMAAFGARAGLPGFLCVVSTAPQEKRLPLMPYGIGVLAVEGVGDGASASAGTGLLANVAAAAEEHQLFLAITANAYNPQGMRGIDTLGYELAEQVPDMTHAYTPAGGGGLVASLARGLAARSMPAAVIACQPRGCAPIARHLAGEIDRPLVERCDTLVSGLQLPAPPDGQLAVDAVRACGGWGSAVDDDAIVQAQQLLAATEGIFVEPAAATSVAALLDDHKNGRLSSDDHPVLILTGAGWKDQSRYATQAARIPTAQVDDVPRVIADWARDV</sequence>
<evidence type="ECO:0000256" key="3">
    <source>
        <dbReference type="ARBA" id="ARBA00023239"/>
    </source>
</evidence>
<dbReference type="GO" id="GO:0006567">
    <property type="term" value="P:L-threonine catabolic process"/>
    <property type="evidence" value="ECO:0007669"/>
    <property type="project" value="TreeGrafter"/>
</dbReference>